<evidence type="ECO:0000259" key="2">
    <source>
        <dbReference type="Pfam" id="PF00823"/>
    </source>
</evidence>
<dbReference type="RefSeq" id="WP_158016214.1">
    <property type="nucleotide sequence ID" value="NZ_CBCSKE010000015.1"/>
</dbReference>
<dbReference type="EMBL" id="LR130759">
    <property type="protein sequence ID" value="VDM88206.1"/>
    <property type="molecule type" value="Genomic_DNA"/>
</dbReference>
<dbReference type="Proteomes" id="UP000269998">
    <property type="component" value="Chromosome"/>
</dbReference>
<keyword evidence="5" id="KW-1185">Reference proteome</keyword>
<dbReference type="OrthoDB" id="4752888at2"/>
<dbReference type="InterPro" id="IPR038332">
    <property type="entry name" value="PPE_sf"/>
</dbReference>
<name>A0A447GCK2_9MYCO</name>
<dbReference type="PANTHER" id="PTHR46766">
    <property type="entry name" value="GLUTAMINE-RICH PROTEIN 2"/>
    <property type="match status" value="1"/>
</dbReference>
<feature type="domain" description="PPE" evidence="2">
    <location>
        <begin position="2"/>
        <end position="164"/>
    </location>
</feature>
<feature type="domain" description="PPE family C-terminal" evidence="3">
    <location>
        <begin position="302"/>
        <end position="379"/>
    </location>
</feature>
<gene>
    <name evidence="4" type="ORF">MB901379_01762</name>
</gene>
<dbReference type="KEGG" id="mbai:MB901379_01762"/>
<protein>
    <submittedName>
        <fullName evidence="4">Putative PPE family protein PPE29</fullName>
    </submittedName>
</protein>
<reference evidence="5" key="1">
    <citation type="submission" date="2018-02" db="EMBL/GenBank/DDBJ databases">
        <authorList>
            <person name="Seth-Smith MB H."/>
            <person name="Seth-Smith H."/>
        </authorList>
    </citation>
    <scope>NUCLEOTIDE SEQUENCE [LARGE SCALE GENOMIC DNA]</scope>
</reference>
<dbReference type="GO" id="GO:0052572">
    <property type="term" value="P:response to host immune response"/>
    <property type="evidence" value="ECO:0007669"/>
    <property type="project" value="TreeGrafter"/>
</dbReference>
<dbReference type="PANTHER" id="PTHR46766:SF1">
    <property type="entry name" value="GLUTAMINE-RICH PROTEIN 2"/>
    <property type="match status" value="1"/>
</dbReference>
<proteinExistence type="inferred from homology"/>
<evidence type="ECO:0000313" key="5">
    <source>
        <dbReference type="Proteomes" id="UP000269998"/>
    </source>
</evidence>
<dbReference type="InterPro" id="IPR022171">
    <property type="entry name" value="PPE_C"/>
</dbReference>
<evidence type="ECO:0000256" key="1">
    <source>
        <dbReference type="ARBA" id="ARBA00010652"/>
    </source>
</evidence>
<dbReference type="Pfam" id="PF00823">
    <property type="entry name" value="PPE"/>
    <property type="match status" value="1"/>
</dbReference>
<organism evidence="4 5">
    <name type="scientific">Mycobacterium basiliense</name>
    <dbReference type="NCBI Taxonomy" id="2094119"/>
    <lineage>
        <taxon>Bacteria</taxon>
        <taxon>Bacillati</taxon>
        <taxon>Actinomycetota</taxon>
        <taxon>Actinomycetes</taxon>
        <taxon>Mycobacteriales</taxon>
        <taxon>Mycobacteriaceae</taxon>
        <taxon>Mycobacterium</taxon>
    </lineage>
</organism>
<evidence type="ECO:0000313" key="4">
    <source>
        <dbReference type="EMBL" id="VDM88206.1"/>
    </source>
</evidence>
<dbReference type="SUPFAM" id="SSF140459">
    <property type="entry name" value="PE/PPE dimer-like"/>
    <property type="match status" value="1"/>
</dbReference>
<dbReference type="AlphaFoldDB" id="A0A447GCK2"/>
<comment type="similarity">
    <text evidence="1">Belongs to the mycobacterial PPE family.</text>
</comment>
<dbReference type="InterPro" id="IPR000030">
    <property type="entry name" value="PPE_dom"/>
</dbReference>
<sequence>MDFGALPPEINSARMYGGAGSSPLLQAAAAWNGTAVELNATAASFESVTTRLSSDPWIGPASLSMVAAAQPLLAWLTHAAECSALAATQAMASVAAYEAAFAMTVPPSEVVANRVRLAELIATNVLGQNGARIAATEARYGEMWAQDATAMYTYAASSAVSMRLDPLARPSPATNPAGIANQAAAVGQAATSSSAQDVGMSNLISSVPNAVMSLASPATAVALVAELGEVIEYFVYLDLPLFVESVFHGLGAIADYSGAAVANALAPQSGVVTAGTAGPGTAAAAFTRTSTSAGTGATPPVANVGAAASVGRLSVPATWSSADPAVICGTELDGTDWSVPEEDGLVGVTRSGAGMVVAANGARVGAGPRYGVKPVVMPKQNLV</sequence>
<accession>A0A447GCK2</accession>
<evidence type="ECO:0000259" key="3">
    <source>
        <dbReference type="Pfam" id="PF12484"/>
    </source>
</evidence>
<dbReference type="Pfam" id="PF12484">
    <property type="entry name" value="PPE-SVP"/>
    <property type="match status" value="1"/>
</dbReference>
<dbReference type="Gene3D" id="1.20.1260.20">
    <property type="entry name" value="PPE superfamily"/>
    <property type="match status" value="1"/>
</dbReference>